<keyword evidence="8 11" id="KW-0648">Protein biosynthesis</keyword>
<dbReference type="GO" id="GO:0004822">
    <property type="term" value="F:isoleucine-tRNA ligase activity"/>
    <property type="evidence" value="ECO:0007669"/>
    <property type="project" value="UniProtKB-EC"/>
</dbReference>
<name>A0A3L6ER66_MAIZE</name>
<dbReference type="InterPro" id="IPR002301">
    <property type="entry name" value="Ile-tRNA-ligase"/>
</dbReference>
<feature type="coiled-coil region" evidence="12">
    <location>
        <begin position="1258"/>
        <end position="1292"/>
    </location>
</feature>
<dbReference type="GO" id="GO:0046872">
    <property type="term" value="F:metal ion binding"/>
    <property type="evidence" value="ECO:0007669"/>
    <property type="project" value="UniProtKB-KW"/>
</dbReference>
<keyword evidence="9 11" id="KW-0030">Aminoacyl-tRNA synthetase</keyword>
<dbReference type="InterPro" id="IPR009008">
    <property type="entry name" value="Val/Leu/Ile-tRNA-synth_edit"/>
</dbReference>
<keyword evidence="12" id="KW-0175">Coiled coil</keyword>
<dbReference type="Pfam" id="PF00133">
    <property type="entry name" value="tRNA-synt_1"/>
    <property type="match status" value="1"/>
</dbReference>
<evidence type="ECO:0000256" key="5">
    <source>
        <dbReference type="ARBA" id="ARBA00022741"/>
    </source>
</evidence>
<dbReference type="GO" id="GO:0009791">
    <property type="term" value="P:post-embryonic development"/>
    <property type="evidence" value="ECO:0007669"/>
    <property type="project" value="UniProtKB-ARBA"/>
</dbReference>
<dbReference type="InterPro" id="IPR014729">
    <property type="entry name" value="Rossmann-like_a/b/a_fold"/>
</dbReference>
<dbReference type="EC" id="6.1.1.5" evidence="2"/>
<dbReference type="EMBL" id="NCVQ01000006">
    <property type="protein sequence ID" value="PWZ23456.1"/>
    <property type="molecule type" value="Genomic_DNA"/>
</dbReference>
<evidence type="ECO:0000256" key="3">
    <source>
        <dbReference type="ARBA" id="ARBA00022598"/>
    </source>
</evidence>
<dbReference type="ExpressionAtlas" id="A0A3L6ER66">
    <property type="expression patterns" value="baseline and differential"/>
</dbReference>
<dbReference type="CDD" id="cd07960">
    <property type="entry name" value="Anticodon_Ia_Ile_BEm"/>
    <property type="match status" value="1"/>
</dbReference>
<evidence type="ECO:0000256" key="9">
    <source>
        <dbReference type="ARBA" id="ARBA00023146"/>
    </source>
</evidence>
<dbReference type="GO" id="GO:0006428">
    <property type="term" value="P:isoleucyl-tRNA aminoacylation"/>
    <property type="evidence" value="ECO:0007669"/>
    <property type="project" value="InterPro"/>
</dbReference>
<dbReference type="Gene3D" id="3.40.50.620">
    <property type="entry name" value="HUPs"/>
    <property type="match status" value="2"/>
</dbReference>
<dbReference type="FunFam" id="3.90.740.10:FF:000013">
    <property type="entry name" value="Isoleucine--tRNA ligase, chloroplastic/mitochondrial"/>
    <property type="match status" value="1"/>
</dbReference>
<keyword evidence="3 11" id="KW-0436">Ligase</keyword>
<dbReference type="PANTHER" id="PTHR42765:SF1">
    <property type="entry name" value="ISOLEUCINE--TRNA LIGASE, MITOCHONDRIAL"/>
    <property type="match status" value="1"/>
</dbReference>
<dbReference type="InterPro" id="IPR033708">
    <property type="entry name" value="Anticodon_Ile_BEm"/>
</dbReference>
<dbReference type="InterPro" id="IPR001412">
    <property type="entry name" value="aa-tRNA-synth_I_CS"/>
</dbReference>
<feature type="compositionally biased region" description="Polar residues" evidence="13">
    <location>
        <begin position="33"/>
        <end position="44"/>
    </location>
</feature>
<dbReference type="PROSITE" id="PS00178">
    <property type="entry name" value="AA_TRNA_LIGASE_I"/>
    <property type="match status" value="1"/>
</dbReference>
<evidence type="ECO:0000259" key="15">
    <source>
        <dbReference type="Pfam" id="PF08264"/>
    </source>
</evidence>
<evidence type="ECO:0000256" key="10">
    <source>
        <dbReference type="ARBA" id="ARBA00032665"/>
    </source>
</evidence>
<feature type="region of interest" description="Disordered" evidence="13">
    <location>
        <begin position="33"/>
        <end position="53"/>
    </location>
</feature>
<dbReference type="InterPro" id="IPR050081">
    <property type="entry name" value="Ile-tRNA_ligase"/>
</dbReference>
<comment type="caution">
    <text evidence="16">The sequence shown here is derived from an EMBL/GenBank/DDBJ whole genome shotgun (WGS) entry which is preliminary data.</text>
</comment>
<evidence type="ECO:0000256" key="2">
    <source>
        <dbReference type="ARBA" id="ARBA00013165"/>
    </source>
</evidence>
<dbReference type="GO" id="GO:0000049">
    <property type="term" value="F:tRNA binding"/>
    <property type="evidence" value="ECO:0007669"/>
    <property type="project" value="InterPro"/>
</dbReference>
<dbReference type="SUPFAM" id="SSF47323">
    <property type="entry name" value="Anticodon-binding domain of a subclass of class I aminoacyl-tRNA synthetases"/>
    <property type="match status" value="1"/>
</dbReference>
<dbReference type="Proteomes" id="UP000251960">
    <property type="component" value="Chromosome 5"/>
</dbReference>
<keyword evidence="6" id="KW-0862">Zinc</keyword>
<evidence type="ECO:0000256" key="7">
    <source>
        <dbReference type="ARBA" id="ARBA00022840"/>
    </source>
</evidence>
<evidence type="ECO:0000256" key="11">
    <source>
        <dbReference type="RuleBase" id="RU363035"/>
    </source>
</evidence>
<organism evidence="16 17">
    <name type="scientific">Zea mays</name>
    <name type="common">Maize</name>
    <dbReference type="NCBI Taxonomy" id="4577"/>
    <lineage>
        <taxon>Eukaryota</taxon>
        <taxon>Viridiplantae</taxon>
        <taxon>Streptophyta</taxon>
        <taxon>Embryophyta</taxon>
        <taxon>Tracheophyta</taxon>
        <taxon>Spermatophyta</taxon>
        <taxon>Magnoliopsida</taxon>
        <taxon>Liliopsida</taxon>
        <taxon>Poales</taxon>
        <taxon>Poaceae</taxon>
        <taxon>PACMAD clade</taxon>
        <taxon>Panicoideae</taxon>
        <taxon>Andropogonodae</taxon>
        <taxon>Andropogoneae</taxon>
        <taxon>Tripsacinae</taxon>
        <taxon>Zea</taxon>
    </lineage>
</organism>
<dbReference type="InterPro" id="IPR002300">
    <property type="entry name" value="aa-tRNA-synth_Ia"/>
</dbReference>
<feature type="domain" description="Methionyl/Valyl/Leucyl/Isoleucyl-tRNA synthetase anticodon-binding" evidence="15">
    <location>
        <begin position="747"/>
        <end position="910"/>
    </location>
</feature>
<dbReference type="InterPro" id="IPR009080">
    <property type="entry name" value="tRNAsynth_Ia_anticodon-bd"/>
</dbReference>
<dbReference type="GO" id="GO:0002161">
    <property type="term" value="F:aminoacyl-tRNA deacylase activity"/>
    <property type="evidence" value="ECO:0007669"/>
    <property type="project" value="InterPro"/>
</dbReference>
<dbReference type="GO" id="GO:0005524">
    <property type="term" value="F:ATP binding"/>
    <property type="evidence" value="ECO:0007669"/>
    <property type="project" value="UniProtKB-KW"/>
</dbReference>
<reference evidence="16 17" key="1">
    <citation type="journal article" date="2018" name="Nat. Genet.">
        <title>Extensive intraspecific gene order and gene structural variations between Mo17 and other maize genomes.</title>
        <authorList>
            <person name="Sun S."/>
            <person name="Zhou Y."/>
            <person name="Chen J."/>
            <person name="Shi J."/>
            <person name="Zhao H."/>
            <person name="Zhao H."/>
            <person name="Song W."/>
            <person name="Zhang M."/>
            <person name="Cui Y."/>
            <person name="Dong X."/>
            <person name="Liu H."/>
            <person name="Ma X."/>
            <person name="Jiao Y."/>
            <person name="Wang B."/>
            <person name="Wei X."/>
            <person name="Stein J.C."/>
            <person name="Glaubitz J.C."/>
            <person name="Lu F."/>
            <person name="Yu G."/>
            <person name="Liang C."/>
            <person name="Fengler K."/>
            <person name="Li B."/>
            <person name="Rafalski A."/>
            <person name="Schnable P.S."/>
            <person name="Ware D.H."/>
            <person name="Buckler E.S."/>
            <person name="Lai J."/>
        </authorList>
    </citation>
    <scope>NUCLEOTIDE SEQUENCE [LARGE SCALE GENOMIC DNA]</scope>
    <source>
        <strain evidence="17">cv. Missouri 17</strain>
        <tissue evidence="16">Seedling</tissue>
    </source>
</reference>
<sequence>MEAASCCRVFSTQRCRFPLRRLSAPPWPQPFCTESSGGLVTPSASKRRSRGPVMAAKKAAEGEKQEDGKYKHTVDLPKTTFGLRANSVQREPELQKLWDDNQVLKRVSERNTGTAFVLHDGPPYANGDLHMGHALNKILKDFINRYKLLQNHKVSFVPGWDCHGLPIELKGKFIFLKSMDKETLSALTPIKLRQKAAKFAKATVDAQMKSFKRYGVWADWDNPYLTLSPEYEAAQLEVFGQMVMKGYIYRGRKPVHWSPSSPVAVNPKLIYAVAEVQSVFESESTSGGKQRKVGNILSSEKGKLFVIVASDLITTLESKWGVKLVVHKSFPGSALEHCRYAHPVNSNECSVILGGDYITTESGTGLVHTAPGHGQEDYITGLKYGLPIISPVDDEGNFTAEAGQFGGLSVLGAGNAAVVKYLDEQYSLILEEPYKHKYPYDWRSKEPTIFRATEQWFASVDGFRDAAMDAIRRVTWVPSQRTWGVPIPVFYHVDSQEPLITEETIEHIKAIVLKKGSDAWWYMTTEELLPDRYRDKASEYRKGTDTMDVWFDSGSSWAAVLAKRDGLNFPADIYLEGSDQHRGWFQSSLLTSIATTGKAPYSSVITHGFVLDEKGFKMSKSIGNVVDPEKIIVGGKNHREEPGYGADVLRLWVSSVDYTTDVLIGPQILRQMSDMYRKLRGTMRFLLSNLHDWKVRPSGQTQQQQSLFMDFFKMIEAARNYFGYRFFMEIIAIPDNSVPYNDLPKIDKYALFHLETVMTSMKDSYESYQFYKVYQILQRFATVGLSNFYLDVAKDRLYVGGRVSFTRKSCQTVLMAHLLYLVRAISPIMPHLAEDVWQNLPFQYTLQDGSLANFVFDLKWPEKNEEWLSAPKDDVDFLGVILELRSEVNKILENARTGKLIGSSLDAKVYLHTESSDTVLKLKELSSASNDADALHRLFITSQVDILPILNEEITSSVPYTGKFSNPRTGDIWIGVTRADGAKCERHNLRPQLSVERSDVNVGFAAVAISAPWIFLFAPDMISPLLCSSNAILLVLTGIFQQYWVHQVRKVRLQGYYDFSQKLKRIARLPFATIACGHIHRYNSLNGQPDILRSLYSALQPSNTLEDRRYHDARLSDQQMALLQYQRENIHYLSEEKYLYYMHLNLISNIGNVDSQQPCTASSSAQVLRLQECLSKYQRTAGTTPQKELTNFLDGGFSFNLQVDLAHLLATRDQELRALTAEMNQVHSELQHARGLIDEKDSELQRIRLSNNQYVEENDRLRAILGEWSARAAKLERALEAERVSNVELRKNIAKFRGHLYKEQEA</sequence>
<comment type="similarity">
    <text evidence="1 11">Belongs to the class-I aminoacyl-tRNA synthetase family.</text>
</comment>
<protein>
    <recommendedName>
        <fullName evidence="2">isoleucine--tRNA ligase</fullName>
        <ecNumber evidence="2">6.1.1.5</ecNumber>
    </recommendedName>
    <alternativeName>
        <fullName evidence="10">Isoleucyl-tRNA synthetase</fullName>
    </alternativeName>
</protein>
<evidence type="ECO:0000256" key="4">
    <source>
        <dbReference type="ARBA" id="ARBA00022723"/>
    </source>
</evidence>
<keyword evidence="5 11" id="KW-0547">Nucleotide-binding</keyword>
<accession>A0A3L6ER66</accession>
<evidence type="ECO:0000256" key="8">
    <source>
        <dbReference type="ARBA" id="ARBA00022917"/>
    </source>
</evidence>
<evidence type="ECO:0000256" key="6">
    <source>
        <dbReference type="ARBA" id="ARBA00022833"/>
    </source>
</evidence>
<dbReference type="CDD" id="cd00818">
    <property type="entry name" value="IleRS_core"/>
    <property type="match status" value="1"/>
</dbReference>
<dbReference type="Gene3D" id="3.90.740.10">
    <property type="entry name" value="Valyl/Leucyl/Isoleucyl-tRNA synthetase, editing domain"/>
    <property type="match status" value="1"/>
</dbReference>
<feature type="domain" description="Aminoacyl-tRNA synthetase class Ia" evidence="14">
    <location>
        <begin position="94"/>
        <end position="480"/>
    </location>
</feature>
<gene>
    <name evidence="16" type="primary">OVA2_2</name>
    <name evidence="16" type="ORF">Zm00014a_014798</name>
</gene>
<dbReference type="SUPFAM" id="SSF52374">
    <property type="entry name" value="Nucleotidylyl transferase"/>
    <property type="match status" value="1"/>
</dbReference>
<keyword evidence="4" id="KW-0479">Metal-binding</keyword>
<evidence type="ECO:0000256" key="13">
    <source>
        <dbReference type="SAM" id="MobiDB-lite"/>
    </source>
</evidence>
<dbReference type="PRINTS" id="PR00984">
    <property type="entry name" value="TRNASYNTHILE"/>
</dbReference>
<evidence type="ECO:0000313" key="17">
    <source>
        <dbReference type="Proteomes" id="UP000251960"/>
    </source>
</evidence>
<proteinExistence type="inferred from homology"/>
<evidence type="ECO:0000259" key="14">
    <source>
        <dbReference type="Pfam" id="PF00133"/>
    </source>
</evidence>
<keyword evidence="7 11" id="KW-0067">ATP-binding</keyword>
<evidence type="ECO:0000313" key="16">
    <source>
        <dbReference type="EMBL" id="PWZ23456.1"/>
    </source>
</evidence>
<evidence type="ECO:0000256" key="12">
    <source>
        <dbReference type="SAM" id="Coils"/>
    </source>
</evidence>
<dbReference type="PANTHER" id="PTHR42765">
    <property type="entry name" value="SOLEUCYL-TRNA SYNTHETASE"/>
    <property type="match status" value="1"/>
</dbReference>
<dbReference type="Gene3D" id="1.10.730.20">
    <property type="match status" value="1"/>
</dbReference>
<dbReference type="Pfam" id="PF08264">
    <property type="entry name" value="Anticodon_1"/>
    <property type="match status" value="1"/>
</dbReference>
<evidence type="ECO:0000256" key="1">
    <source>
        <dbReference type="ARBA" id="ARBA00005594"/>
    </source>
</evidence>
<dbReference type="GO" id="GO:0048608">
    <property type="term" value="P:reproductive structure development"/>
    <property type="evidence" value="ECO:0007669"/>
    <property type="project" value="UniProtKB-ARBA"/>
</dbReference>
<dbReference type="SUPFAM" id="SSF50677">
    <property type="entry name" value="ValRS/IleRS/LeuRS editing domain"/>
    <property type="match status" value="1"/>
</dbReference>
<dbReference type="InterPro" id="IPR013155">
    <property type="entry name" value="M/V/L/I-tRNA-synth_anticd-bd"/>
</dbReference>